<organism evidence="3 4">
    <name type="scientific">Catenuloplanes niger</name>
    <dbReference type="NCBI Taxonomy" id="587534"/>
    <lineage>
        <taxon>Bacteria</taxon>
        <taxon>Bacillati</taxon>
        <taxon>Actinomycetota</taxon>
        <taxon>Actinomycetes</taxon>
        <taxon>Micromonosporales</taxon>
        <taxon>Micromonosporaceae</taxon>
        <taxon>Catenuloplanes</taxon>
    </lineage>
</organism>
<gene>
    <name evidence="3" type="ORF">J2S44_004834</name>
</gene>
<proteinExistence type="predicted"/>
<dbReference type="RefSeq" id="WP_310418196.1">
    <property type="nucleotide sequence ID" value="NZ_JAVDYC010000001.1"/>
</dbReference>
<evidence type="ECO:0000256" key="1">
    <source>
        <dbReference type="SAM" id="Phobius"/>
    </source>
</evidence>
<evidence type="ECO:0000313" key="4">
    <source>
        <dbReference type="Proteomes" id="UP001183629"/>
    </source>
</evidence>
<comment type="caution">
    <text evidence="3">The sequence shown here is derived from an EMBL/GenBank/DDBJ whole genome shotgun (WGS) entry which is preliminary data.</text>
</comment>
<dbReference type="Pfam" id="PF13400">
    <property type="entry name" value="Tad"/>
    <property type="match status" value="1"/>
</dbReference>
<dbReference type="Proteomes" id="UP001183629">
    <property type="component" value="Unassembled WGS sequence"/>
</dbReference>
<evidence type="ECO:0000259" key="2">
    <source>
        <dbReference type="Pfam" id="PF13400"/>
    </source>
</evidence>
<name>A0AAE4CX96_9ACTN</name>
<reference evidence="3 4" key="1">
    <citation type="submission" date="2023-07" db="EMBL/GenBank/DDBJ databases">
        <title>Sequencing the genomes of 1000 actinobacteria strains.</title>
        <authorList>
            <person name="Klenk H.-P."/>
        </authorList>
    </citation>
    <scope>NUCLEOTIDE SEQUENCE [LARGE SCALE GENOMIC DNA]</scope>
    <source>
        <strain evidence="3 4">DSM 44711</strain>
    </source>
</reference>
<keyword evidence="1" id="KW-1133">Transmembrane helix</keyword>
<feature type="domain" description="Putative Flp pilus-assembly TadG-like N-terminal" evidence="2">
    <location>
        <begin position="17"/>
        <end position="65"/>
    </location>
</feature>
<dbReference type="AlphaFoldDB" id="A0AAE4CX96"/>
<sequence length="374" mass="37973">MRRLNTIFRRNRRGDRGAVTALVAILLTGGVLLGMGALVVDVGRIYAEREELLTGADAAAWAVANQCAAGLSPCAAYTASAQSYANLNASDGAVTVSLVCGLNPKISPTSTCPAENTSSTSLSRCIGTRAAAIAAAGSGAVGYVEVYTSTRNPDGSTLLPPVFARALAGGSNTDGTPVGACSRVTWNTPAVVGPVASFAAAVTACVYNGLTTNGTLYPATVRPIHILGDNAAHTGCPAPTLLGARSGFGWLDSSDCTRNLTYPSNTAGGTAGLLSALLFTSCTTVLNAAVTSGTPVNFPIYDTLSGGTAHLIGYAPFVVTGWRLTAVLGLLPQTRNEPAVGACTGTEQCVYGYFKPLPRSVPGSYGVTTLKRAG</sequence>
<evidence type="ECO:0000313" key="3">
    <source>
        <dbReference type="EMBL" id="MDR7324584.1"/>
    </source>
</evidence>
<keyword evidence="1" id="KW-0472">Membrane</keyword>
<keyword evidence="4" id="KW-1185">Reference proteome</keyword>
<protein>
    <submittedName>
        <fullName evidence="3">Flp pilus assembly protein TadG</fullName>
    </submittedName>
</protein>
<dbReference type="EMBL" id="JAVDYC010000001">
    <property type="protein sequence ID" value="MDR7324584.1"/>
    <property type="molecule type" value="Genomic_DNA"/>
</dbReference>
<accession>A0AAE4CX96</accession>
<dbReference type="InterPro" id="IPR028087">
    <property type="entry name" value="Tad_N"/>
</dbReference>
<feature type="transmembrane region" description="Helical" evidence="1">
    <location>
        <begin position="21"/>
        <end position="40"/>
    </location>
</feature>
<keyword evidence="1" id="KW-0812">Transmembrane</keyword>